<dbReference type="PANTHER" id="PTHR11692">
    <property type="entry name" value="BIFUNCTIONAL PURINE BIOSYNTHESIS PROTEIN PURH"/>
    <property type="match status" value="1"/>
</dbReference>
<evidence type="ECO:0000313" key="3">
    <source>
        <dbReference type="Proteomes" id="UP000485058"/>
    </source>
</evidence>
<dbReference type="InterPro" id="IPR011607">
    <property type="entry name" value="MGS-like_dom"/>
</dbReference>
<dbReference type="GO" id="GO:0005829">
    <property type="term" value="C:cytosol"/>
    <property type="evidence" value="ECO:0007669"/>
    <property type="project" value="TreeGrafter"/>
</dbReference>
<dbReference type="Gene3D" id="3.40.50.1380">
    <property type="entry name" value="Methylglyoxal synthase-like domain"/>
    <property type="match status" value="1"/>
</dbReference>
<dbReference type="InterPro" id="IPR002695">
    <property type="entry name" value="PurH-like"/>
</dbReference>
<dbReference type="PANTHER" id="PTHR11692:SF0">
    <property type="entry name" value="BIFUNCTIONAL PURINE BIOSYNTHESIS PROTEIN ATIC"/>
    <property type="match status" value="1"/>
</dbReference>
<sequence>MAASKRALISLSDKTDLEMLVKGLAQQQFEIVSTGGTAAAIQAMGVPCKKVEELTGFPEMLDGSH</sequence>
<protein>
    <submittedName>
        <fullName evidence="2">MGS domain-containing protein</fullName>
    </submittedName>
</protein>
<dbReference type="EMBL" id="BLLF01000330">
    <property type="protein sequence ID" value="GFH10612.1"/>
    <property type="molecule type" value="Genomic_DNA"/>
</dbReference>
<dbReference type="Pfam" id="PF02142">
    <property type="entry name" value="MGS"/>
    <property type="match status" value="1"/>
</dbReference>
<gene>
    <name evidence="2" type="ORF">HaLaN_05953</name>
</gene>
<proteinExistence type="predicted"/>
<dbReference type="PROSITE" id="PS51855">
    <property type="entry name" value="MGS"/>
    <property type="match status" value="1"/>
</dbReference>
<feature type="domain" description="MGS-like" evidence="1">
    <location>
        <begin position="1"/>
        <end position="65"/>
    </location>
</feature>
<dbReference type="GO" id="GO:0004643">
    <property type="term" value="F:phosphoribosylaminoimidazolecarboxamide formyltransferase activity"/>
    <property type="evidence" value="ECO:0007669"/>
    <property type="project" value="InterPro"/>
</dbReference>
<organism evidence="2 3">
    <name type="scientific">Haematococcus lacustris</name>
    <name type="common">Green alga</name>
    <name type="synonym">Haematococcus pluvialis</name>
    <dbReference type="NCBI Taxonomy" id="44745"/>
    <lineage>
        <taxon>Eukaryota</taxon>
        <taxon>Viridiplantae</taxon>
        <taxon>Chlorophyta</taxon>
        <taxon>core chlorophytes</taxon>
        <taxon>Chlorophyceae</taxon>
        <taxon>CS clade</taxon>
        <taxon>Chlamydomonadales</taxon>
        <taxon>Haematococcaceae</taxon>
        <taxon>Haematococcus</taxon>
    </lineage>
</organism>
<dbReference type="InterPro" id="IPR036914">
    <property type="entry name" value="MGS-like_dom_sf"/>
</dbReference>
<evidence type="ECO:0000313" key="2">
    <source>
        <dbReference type="EMBL" id="GFH10612.1"/>
    </source>
</evidence>
<dbReference type="GO" id="GO:0003937">
    <property type="term" value="F:IMP cyclohydrolase activity"/>
    <property type="evidence" value="ECO:0007669"/>
    <property type="project" value="InterPro"/>
</dbReference>
<comment type="caution">
    <text evidence="2">The sequence shown here is derived from an EMBL/GenBank/DDBJ whole genome shotgun (WGS) entry which is preliminary data.</text>
</comment>
<reference evidence="2 3" key="1">
    <citation type="submission" date="2020-02" db="EMBL/GenBank/DDBJ databases">
        <title>Draft genome sequence of Haematococcus lacustris strain NIES-144.</title>
        <authorList>
            <person name="Morimoto D."/>
            <person name="Nakagawa S."/>
            <person name="Yoshida T."/>
            <person name="Sawayama S."/>
        </authorList>
    </citation>
    <scope>NUCLEOTIDE SEQUENCE [LARGE SCALE GENOMIC DNA]</scope>
    <source>
        <strain evidence="2 3">NIES-144</strain>
    </source>
</reference>
<dbReference type="AlphaFoldDB" id="A0A699Z5A2"/>
<dbReference type="GO" id="GO:0006189">
    <property type="term" value="P:'de novo' IMP biosynthetic process"/>
    <property type="evidence" value="ECO:0007669"/>
    <property type="project" value="TreeGrafter"/>
</dbReference>
<dbReference type="SUPFAM" id="SSF52335">
    <property type="entry name" value="Methylglyoxal synthase-like"/>
    <property type="match status" value="1"/>
</dbReference>
<evidence type="ECO:0000259" key="1">
    <source>
        <dbReference type="PROSITE" id="PS51855"/>
    </source>
</evidence>
<accession>A0A699Z5A2</accession>
<name>A0A699Z5A2_HAELA</name>
<keyword evidence="3" id="KW-1185">Reference proteome</keyword>
<dbReference type="Proteomes" id="UP000485058">
    <property type="component" value="Unassembled WGS sequence"/>
</dbReference>